<reference evidence="1 2" key="1">
    <citation type="submission" date="2024-05" db="EMBL/GenBank/DDBJ databases">
        <title>Genetic variation in Jamaican populations of the coffee berry borer (Hypothenemus hampei).</title>
        <authorList>
            <person name="Errbii M."/>
            <person name="Myrie A."/>
        </authorList>
    </citation>
    <scope>NUCLEOTIDE SEQUENCE [LARGE SCALE GENOMIC DNA]</scope>
    <source>
        <strain evidence="1">JA-Hopewell-2020-01-JO</strain>
        <tissue evidence="1">Whole body</tissue>
    </source>
</reference>
<name>A0ABD1FAY0_HYPHA</name>
<evidence type="ECO:0000313" key="1">
    <source>
        <dbReference type="EMBL" id="KAL1516418.1"/>
    </source>
</evidence>
<proteinExistence type="predicted"/>
<sequence length="105" mass="12069">MRGYTDLKQAALIIDPSERETQAAKIVNEVYGPDTIAENNAQFGFRRFLIENLNVKVTASSKRPERRPAYELRRDCQGVKHYSHKRFGLFSKAWIHQEAGCIDVT</sequence>
<gene>
    <name evidence="1" type="ORF">ABEB36_000336</name>
</gene>
<dbReference type="Proteomes" id="UP001566132">
    <property type="component" value="Unassembled WGS sequence"/>
</dbReference>
<organism evidence="1 2">
    <name type="scientific">Hypothenemus hampei</name>
    <name type="common">Coffee berry borer</name>
    <dbReference type="NCBI Taxonomy" id="57062"/>
    <lineage>
        <taxon>Eukaryota</taxon>
        <taxon>Metazoa</taxon>
        <taxon>Ecdysozoa</taxon>
        <taxon>Arthropoda</taxon>
        <taxon>Hexapoda</taxon>
        <taxon>Insecta</taxon>
        <taxon>Pterygota</taxon>
        <taxon>Neoptera</taxon>
        <taxon>Endopterygota</taxon>
        <taxon>Coleoptera</taxon>
        <taxon>Polyphaga</taxon>
        <taxon>Cucujiformia</taxon>
        <taxon>Curculionidae</taxon>
        <taxon>Scolytinae</taxon>
        <taxon>Hypothenemus</taxon>
    </lineage>
</organism>
<dbReference type="AlphaFoldDB" id="A0ABD1FAY0"/>
<keyword evidence="2" id="KW-1185">Reference proteome</keyword>
<comment type="caution">
    <text evidence="1">The sequence shown here is derived from an EMBL/GenBank/DDBJ whole genome shotgun (WGS) entry which is preliminary data.</text>
</comment>
<dbReference type="EMBL" id="JBDJPC010000001">
    <property type="protein sequence ID" value="KAL1516418.1"/>
    <property type="molecule type" value="Genomic_DNA"/>
</dbReference>
<evidence type="ECO:0000313" key="2">
    <source>
        <dbReference type="Proteomes" id="UP001566132"/>
    </source>
</evidence>
<accession>A0ABD1FAY0</accession>
<protein>
    <submittedName>
        <fullName evidence="1">Uncharacterized protein</fullName>
    </submittedName>
</protein>